<accession>A0ABY8IUB8</accession>
<dbReference type="EMBL" id="CP121671">
    <property type="protein sequence ID" value="WFT73680.1"/>
    <property type="molecule type" value="Genomic_DNA"/>
</dbReference>
<sequence>MSKQNKKYETIGDRRYESADYERRDDISQGLATTHEQASDTLTEGTYDAQVDQVDQDGRLVSHKGKHLSNKEK</sequence>
<feature type="region of interest" description="Disordered" evidence="1">
    <location>
        <begin position="53"/>
        <end position="73"/>
    </location>
</feature>
<dbReference type="InterPro" id="IPR025100">
    <property type="entry name" value="DUF4025"/>
</dbReference>
<dbReference type="RefSeq" id="WP_283075687.1">
    <property type="nucleotide sequence ID" value="NZ_CP121671.1"/>
</dbReference>
<protein>
    <submittedName>
        <fullName evidence="2">YozQ family protein</fullName>
    </submittedName>
</protein>
<proteinExistence type="predicted"/>
<feature type="compositionally biased region" description="Basic and acidic residues" evidence="1">
    <location>
        <begin position="1"/>
        <end position="27"/>
    </location>
</feature>
<dbReference type="Proteomes" id="UP001221597">
    <property type="component" value="Chromosome"/>
</dbReference>
<feature type="compositionally biased region" description="Basic residues" evidence="1">
    <location>
        <begin position="61"/>
        <end position="73"/>
    </location>
</feature>
<gene>
    <name evidence="2" type="ORF">P9989_15050</name>
</gene>
<evidence type="ECO:0000313" key="2">
    <source>
        <dbReference type="EMBL" id="WFT73680.1"/>
    </source>
</evidence>
<feature type="region of interest" description="Disordered" evidence="1">
    <location>
        <begin position="1"/>
        <end position="30"/>
    </location>
</feature>
<keyword evidence="3" id="KW-1185">Reference proteome</keyword>
<evidence type="ECO:0000256" key="1">
    <source>
        <dbReference type="SAM" id="MobiDB-lite"/>
    </source>
</evidence>
<reference evidence="2 3" key="1">
    <citation type="submission" date="2023-04" db="EMBL/GenBank/DDBJ databases">
        <title>Genome sequence of Halobacillus naozhouensis KACC 21980.</title>
        <authorList>
            <person name="Kim S."/>
            <person name="Heo J."/>
            <person name="Kwon S.-W."/>
        </authorList>
    </citation>
    <scope>NUCLEOTIDE SEQUENCE [LARGE SCALE GENOMIC DNA]</scope>
    <source>
        <strain evidence="2 3">KCTC 13234</strain>
    </source>
</reference>
<organism evidence="2 3">
    <name type="scientific">Halobacillus naozhouensis</name>
    <dbReference type="NCBI Taxonomy" id="554880"/>
    <lineage>
        <taxon>Bacteria</taxon>
        <taxon>Bacillati</taxon>
        <taxon>Bacillota</taxon>
        <taxon>Bacilli</taxon>
        <taxon>Bacillales</taxon>
        <taxon>Bacillaceae</taxon>
        <taxon>Halobacillus</taxon>
    </lineage>
</organism>
<evidence type="ECO:0000313" key="3">
    <source>
        <dbReference type="Proteomes" id="UP001221597"/>
    </source>
</evidence>
<name>A0ABY8IUB8_9BACI</name>
<dbReference type="Pfam" id="PF13217">
    <property type="entry name" value="DUF4025"/>
    <property type="match status" value="1"/>
</dbReference>